<dbReference type="SUPFAM" id="SSF49464">
    <property type="entry name" value="Carboxypeptidase regulatory domain-like"/>
    <property type="match status" value="1"/>
</dbReference>
<evidence type="ECO:0000313" key="10">
    <source>
        <dbReference type="Proteomes" id="UP000600214"/>
    </source>
</evidence>
<dbReference type="Gene3D" id="2.60.40.1120">
    <property type="entry name" value="Carboxypeptidase-like, regulatory domain"/>
    <property type="match status" value="1"/>
</dbReference>
<dbReference type="InterPro" id="IPR023996">
    <property type="entry name" value="TonB-dep_OMP_SusC/RagA"/>
</dbReference>
<dbReference type="RefSeq" id="WP_188928056.1">
    <property type="nucleotide sequence ID" value="NZ_BMIA01000001.1"/>
</dbReference>
<dbReference type="InterPro" id="IPR037066">
    <property type="entry name" value="Plug_dom_sf"/>
</dbReference>
<proteinExistence type="inferred from homology"/>
<protein>
    <submittedName>
        <fullName evidence="9">SusC/RagA family TonB-linked outer membrane protein</fullName>
    </submittedName>
</protein>
<evidence type="ECO:0000256" key="6">
    <source>
        <dbReference type="ARBA" id="ARBA00023237"/>
    </source>
</evidence>
<evidence type="ECO:0000256" key="5">
    <source>
        <dbReference type="ARBA" id="ARBA00023136"/>
    </source>
</evidence>
<dbReference type="InterPro" id="IPR012910">
    <property type="entry name" value="Plug_dom"/>
</dbReference>
<comment type="subcellular location">
    <subcellularLocation>
        <location evidence="1 7">Cell outer membrane</location>
        <topology evidence="1 7">Multi-pass membrane protein</topology>
    </subcellularLocation>
</comment>
<keyword evidence="3 7" id="KW-1134">Transmembrane beta strand</keyword>
<dbReference type="Proteomes" id="UP000600214">
    <property type="component" value="Unassembled WGS sequence"/>
</dbReference>
<dbReference type="InterPro" id="IPR039426">
    <property type="entry name" value="TonB-dep_rcpt-like"/>
</dbReference>
<comment type="similarity">
    <text evidence="7">Belongs to the TonB-dependent receptor family.</text>
</comment>
<accession>A0ABQ1YES4</accession>
<organism evidence="9 10">
    <name type="scientific">Dyadobacter endophyticus</name>
    <dbReference type="NCBI Taxonomy" id="1749036"/>
    <lineage>
        <taxon>Bacteria</taxon>
        <taxon>Pseudomonadati</taxon>
        <taxon>Bacteroidota</taxon>
        <taxon>Cytophagia</taxon>
        <taxon>Cytophagales</taxon>
        <taxon>Spirosomataceae</taxon>
        <taxon>Dyadobacter</taxon>
    </lineage>
</organism>
<keyword evidence="6 7" id="KW-0998">Cell outer membrane</keyword>
<dbReference type="EMBL" id="BMIA01000001">
    <property type="protein sequence ID" value="GGH21923.1"/>
    <property type="molecule type" value="Genomic_DNA"/>
</dbReference>
<dbReference type="NCBIfam" id="TIGR04057">
    <property type="entry name" value="SusC_RagA_signa"/>
    <property type="match status" value="1"/>
</dbReference>
<evidence type="ECO:0000256" key="7">
    <source>
        <dbReference type="PROSITE-ProRule" id="PRU01360"/>
    </source>
</evidence>
<dbReference type="PROSITE" id="PS52016">
    <property type="entry name" value="TONB_DEPENDENT_REC_3"/>
    <property type="match status" value="1"/>
</dbReference>
<dbReference type="InterPro" id="IPR008969">
    <property type="entry name" value="CarboxyPept-like_regulatory"/>
</dbReference>
<evidence type="ECO:0000256" key="3">
    <source>
        <dbReference type="ARBA" id="ARBA00022452"/>
    </source>
</evidence>
<dbReference type="Gene3D" id="2.40.170.20">
    <property type="entry name" value="TonB-dependent receptor, beta-barrel domain"/>
    <property type="match status" value="1"/>
</dbReference>
<keyword evidence="5 7" id="KW-0472">Membrane</keyword>
<evidence type="ECO:0000313" key="9">
    <source>
        <dbReference type="EMBL" id="GGH21923.1"/>
    </source>
</evidence>
<keyword evidence="2 7" id="KW-0813">Transport</keyword>
<dbReference type="SUPFAM" id="SSF56935">
    <property type="entry name" value="Porins"/>
    <property type="match status" value="1"/>
</dbReference>
<evidence type="ECO:0000256" key="4">
    <source>
        <dbReference type="ARBA" id="ARBA00022692"/>
    </source>
</evidence>
<reference evidence="10" key="1">
    <citation type="journal article" date="2019" name="Int. J. Syst. Evol. Microbiol.">
        <title>The Global Catalogue of Microorganisms (GCM) 10K type strain sequencing project: providing services to taxonomists for standard genome sequencing and annotation.</title>
        <authorList>
            <consortium name="The Broad Institute Genomics Platform"/>
            <consortium name="The Broad Institute Genome Sequencing Center for Infectious Disease"/>
            <person name="Wu L."/>
            <person name="Ma J."/>
        </authorList>
    </citation>
    <scope>NUCLEOTIDE SEQUENCE [LARGE SCALE GENOMIC DNA]</scope>
    <source>
        <strain evidence="10">CGMCC 1.15288</strain>
    </source>
</reference>
<gene>
    <name evidence="9" type="ORF">GCM10007423_03400</name>
</gene>
<dbReference type="Pfam" id="PF07715">
    <property type="entry name" value="Plug"/>
    <property type="match status" value="1"/>
</dbReference>
<dbReference type="NCBIfam" id="TIGR04056">
    <property type="entry name" value="OMP_RagA_SusC"/>
    <property type="match status" value="1"/>
</dbReference>
<dbReference type="Pfam" id="PF13715">
    <property type="entry name" value="CarbopepD_reg_2"/>
    <property type="match status" value="1"/>
</dbReference>
<evidence type="ECO:0000259" key="8">
    <source>
        <dbReference type="Pfam" id="PF07715"/>
    </source>
</evidence>
<dbReference type="Gene3D" id="2.170.130.10">
    <property type="entry name" value="TonB-dependent receptor, plug domain"/>
    <property type="match status" value="1"/>
</dbReference>
<evidence type="ECO:0000256" key="1">
    <source>
        <dbReference type="ARBA" id="ARBA00004571"/>
    </source>
</evidence>
<keyword evidence="4 7" id="KW-0812">Transmembrane</keyword>
<feature type="domain" description="TonB-dependent receptor plug" evidence="8">
    <location>
        <begin position="262"/>
        <end position="368"/>
    </location>
</feature>
<dbReference type="InterPro" id="IPR036942">
    <property type="entry name" value="Beta-barrel_TonB_sf"/>
</dbReference>
<name>A0ABQ1YES4_9BACT</name>
<comment type="caution">
    <text evidence="9">The sequence shown here is derived from an EMBL/GenBank/DDBJ whole genome shotgun (WGS) entry which is preliminary data.</text>
</comment>
<evidence type="ECO:0000256" key="2">
    <source>
        <dbReference type="ARBA" id="ARBA00022448"/>
    </source>
</evidence>
<sequence length="1174" mass="127273">MSSRFLQKTRIVLTMLSVQQLCIAQGISLASQPIAAQPIAAQAGSRQGQHGESRNRAKNLKDLLVDLGKQHQVSILFEEETVRNITVTGADYRQDGSKLEKQLTDLLKPFNLRFKKAGKEAYVIVPRFEKRTSETGTATLESANSAPTMSTEPVGRPTIAVLKTAKVSPEEVTVKGKVTDERGDGLPGVSVVLKGSQRGVITDIAGRYEITGADANAVLIFSFVGYLPKEEIVGNRAVVDVSLLVDTKALEEVVVIGYGTAKKKDLTGAVSVVGRKEFGDVSTTSAQQLLQGKIAGVQIVNTGGLPGSNAKIIIRGVGSLTNSDPLYVIDGIQGGDINSVSPYDIQDITVLKDAASVAIYGASAANGVVLVTTKKGKAGTPKVTYNGYVGVSQPWKKLDMLDAAQYVQLVKDINEAQGNKVPDKLNTPDVLVTRTDWQKEIFRNAKITEHHLNVTGGSEKATYNFSAGYTNQDGIMKDYGYQRINLRTQLEEQIGKRIRLGQTINFKYTKTTGNVASFVEALRMPPYAPTLDPTNLGGYSRVTTILDQNDALNPLPGIYLTEKLSRGVSNLFQLWGEVDIINGLKFRTQANIGLSNSNSYNYTGEYLNGNTRTDRKIDESYSFAVSPIVENILTYSKTIGRHDFSLMVGNTFNEGNRSRSVNLTGAGFTNDLIKQIGVSKSNSITGAGSGIYASRSYFGRITYAFHDRYLVNASIRQDINPAFGKAYRKGNFPSVGVAWKLANEDFMKNVTFISDLKLRGSWGITGNANIGLFLTDPTVYRGYGNNNIVYSFGENKAFQQGATVTRVPNPFLKWEETTQVDFGVDFDLLQNRLQVSLDYYKRNSKDLLLDVKLPVSTGLGDVYNDASMVQNAANAVNKGFEAAVSYAGQAGDFSYSISANTGYNKNNVVSLGNGAPIISGGTNGGINITKTDVGAAIGSFYGFKVDHVVSSATEVAQYNEQAIANGFKAYQDGLKAGDIVYQDLNGDGRITDSDQAFLGSAIPVWTYGGSVSLGYKAWDLSMGLAGIGDVKVYNALRYWTEGTTRPFNSSTAVLDAWKKDGDITDMPRSGQNTPSNLRASDRFLENGSFMRLRNLTVGFSIPKALLNAGNTKVFSSFRVYATAMNLLTLTRYKGYDPEVSASVNDAKSFIFTKGVDTGQYPQPRTFLLGVQVGF</sequence>
<keyword evidence="10" id="KW-1185">Reference proteome</keyword>
<dbReference type="InterPro" id="IPR023997">
    <property type="entry name" value="TonB-dep_OMP_SusC/RagA_CS"/>
</dbReference>